<dbReference type="PANTHER" id="PTHR41313">
    <property type="entry name" value="ADENINE-SPECIFIC METHYLTRANSFERASE"/>
    <property type="match status" value="1"/>
</dbReference>
<proteinExistence type="predicted"/>
<dbReference type="Proteomes" id="UP000321479">
    <property type="component" value="Chromosome"/>
</dbReference>
<dbReference type="Gene3D" id="3.40.50.150">
    <property type="entry name" value="Vaccinia Virus protein VP39"/>
    <property type="match status" value="1"/>
</dbReference>
<dbReference type="GO" id="GO:0009007">
    <property type="term" value="F:site-specific DNA-methyltransferase (adenine-specific) activity"/>
    <property type="evidence" value="ECO:0007669"/>
    <property type="project" value="UniProtKB-EC"/>
</dbReference>
<keyword evidence="3" id="KW-0489">Methyltransferase</keyword>
<dbReference type="PANTHER" id="PTHR41313:SF1">
    <property type="entry name" value="DNA METHYLASE ADENINE-SPECIFIC DOMAIN-CONTAINING PROTEIN"/>
    <property type="match status" value="1"/>
</dbReference>
<keyword evidence="3" id="KW-0808">Transferase</keyword>
<name>A0A5B8UU77_9SPHI</name>
<dbReference type="PROSITE" id="PS51194">
    <property type="entry name" value="HELICASE_CTER"/>
    <property type="match status" value="1"/>
</dbReference>
<reference evidence="3 4" key="1">
    <citation type="journal article" date="2017" name="Curr. Microbiol.">
        <title>Mucilaginibacter ginsenosidivorans sp. nov., Isolated from Soil of Ginseng Field.</title>
        <authorList>
            <person name="Kim M.M."/>
            <person name="Siddiqi M.Z."/>
            <person name="Im W.T."/>
        </authorList>
    </citation>
    <scope>NUCLEOTIDE SEQUENCE [LARGE SCALE GENOMIC DNA]</scope>
    <source>
        <strain evidence="3 4">Gsoil 3017</strain>
    </source>
</reference>
<sequence length="1840" mass="208420">MAYNQYHKLTANIAAVRAALRWEAGEKLSAEDIEQLHQYSGFGGIKAILFNGSDRDSWLASGATEADLRLLPKMEELHNLLKTHFAATDYETIIRSLKNSVLTAFYTPAFLPAILFESLKEQGITPQALYEPSAGAGVFIRAAIEVFPSLKQIQAVEKDTLTGKVLSAIAAHIPVKTTVAIKGFEETGGEGRGQYDLVVSNIPFGNFQVYDPDFPTRQLSGKIHNYFFAKGLDKLTDKGLLAYITTDAFLNNPSNMEARNYLFAQANFVSLLALPDNLMKDTGNTEAPSHLLIVQKDAQKNGLSDDEQKLIGTLTLSGPFGSYNYNSYLAEHPELLLGNDIKDGKNQYGIASKTVWQQGNLSDISGQLSAKLRADFWARINSDGFQTISLNSSGKLPGKQMSLLPMPEMPQVNTQTQLGLFDMGSGKAGNKAYAYLTDQDRSIIAKDSANVLSTITAQQHPGHDLIVLVAAKALQQNRYLYRLYSNVAEIKPTSNWLNGSQLSPYLDDISNTLKGYAYNYRYEGDSTLQTAFNLVPEDPAIFTELDRFTRNGMLVEWKDKIGKISNLNTDAGQAQFQPMAVTPSRADFYRQYISLRDAYLSFDQNSGSSAELEQQRVFLAERYDRFTDQFGLLNLAANKRLIEEDTAYGLLILTSLERRNEERFSKADILQAALDNQSDHFSTDDPVEALARCLNDKGCVAISFIEAVTGLSEAEVIKILSQHILINPVSDNWETCDQYLSGNVVYKLEQAQKRVSDDPENPHYRDSLEALQKVQPEAVPFELLDFNLGERWIPLEYYNRFATDLFEINTNVSYLASLDTFKVACEGANPKVLQEYAVTPKNGRTSYGYTLLEHALENTTPFFTYEVQVGERSVRIPDNDAIQLAHEKIESIRSRFMDWLQELPAEEKQRIEKLYNDTFNCYVLRDYDGGHLHFPGLDKAALKIEDLYSSQKNAAWRIMQNRGGLIDHEVGLGKTLTMIVASNEMRRLGIVHKPMILALKANVDQIRNTYRLAYPKARILAPGENDFTPEKRRRMFHEIKNNNWDCIILTHDQFGKIPQSPEIQKAIFEAELDNIERDLDTLQQSGAEISKSVLKGLEIRKTNLAGKLKEVAAQIEGKKDTDIDFQSLGIDHLFIDESHKFKNLTFTTRHNRVAGLGNMEGSQKALNMLFAVRTLQQKFDSDLCVTFLSGTPISNSLTEMYLIFKYLRPNEMERQCIQNFDGWAAVFAKKTTDFEFSVTNEIIAKERFRHFIKVPELALFYNEITDYKTAQHIQLDKPILKEELVNIKPSTEQQEFIKKLMEFARTGDGTLIGRGRLTPEEDKGRMLIATNYAKKMATDMRLISGYYSDHPENKINTCARKVAAVYWESDQHKGTQIVFCDIGTPKTGEFNMYDALKDKLVSDFGLPAHEITFIHDWSDKKRPELFRKMNKGQIRILIGSTEKAGTGLNVQERVIATHHLDIPWKPSELEQRNGRGARQGNWLAKAHYNNQVLNFIYATEQSLDNYKFNLLKNKQTFISQMKNCELNIRSIDEGAIDEKSGMNFSEYIAILSGDTSLLEKSRIEKKIAVVESLKKAHFKEQSRTRQHLEAVIAERVTTIDLLQRLKTDQQSYKDQLGYAADGSKLNPIRLKGYEGAEAEVIGKQIITLYHKWQPGTESQIGSLYGFALHIRQHTEMIESEGRLVARNYNTFYAEQPETGIKYTYNQGHPNLDNPKLAARHFLNAIDRVDNLVEKYEQKVQELEREIPLLEQIAQKPFEREKELADMKLHLAKLEREIAINIQSRQMKENGLFSSESLQQDAPGKPDGCVIRMTPPDEQQLKGKLSVALIPQRTKRRSLGL</sequence>
<dbReference type="InterPro" id="IPR001650">
    <property type="entry name" value="Helicase_C-like"/>
</dbReference>
<dbReference type="KEGG" id="mgin:FRZ54_04750"/>
<dbReference type="PRINTS" id="PR00507">
    <property type="entry name" value="N12N6MTFRASE"/>
</dbReference>
<dbReference type="InterPro" id="IPR027417">
    <property type="entry name" value="P-loop_NTPase"/>
</dbReference>
<dbReference type="Pfam" id="PF07669">
    <property type="entry name" value="Eco57I"/>
    <property type="match status" value="1"/>
</dbReference>
<dbReference type="InterPro" id="IPR052933">
    <property type="entry name" value="DNA_Protect_Modify"/>
</dbReference>
<feature type="domain" description="Helicase C-terminal" evidence="2">
    <location>
        <begin position="1361"/>
        <end position="1532"/>
    </location>
</feature>
<evidence type="ECO:0000313" key="4">
    <source>
        <dbReference type="Proteomes" id="UP000321479"/>
    </source>
</evidence>
<dbReference type="InterPro" id="IPR011639">
    <property type="entry name" value="MethylTrfase_TaqI-like_dom"/>
</dbReference>
<evidence type="ECO:0000256" key="1">
    <source>
        <dbReference type="SAM" id="Coils"/>
    </source>
</evidence>
<dbReference type="InterPro" id="IPR029063">
    <property type="entry name" value="SAM-dependent_MTases_sf"/>
</dbReference>
<organism evidence="3 4">
    <name type="scientific">Mucilaginibacter ginsenosidivorans</name>
    <dbReference type="NCBI Taxonomy" id="398053"/>
    <lineage>
        <taxon>Bacteria</taxon>
        <taxon>Pseudomonadati</taxon>
        <taxon>Bacteroidota</taxon>
        <taxon>Sphingobacteriia</taxon>
        <taxon>Sphingobacteriales</taxon>
        <taxon>Sphingobacteriaceae</taxon>
        <taxon>Mucilaginibacter</taxon>
    </lineage>
</organism>
<dbReference type="EMBL" id="CP042436">
    <property type="protein sequence ID" value="QEC61921.1"/>
    <property type="molecule type" value="Genomic_DNA"/>
</dbReference>
<dbReference type="SUPFAM" id="SSF52540">
    <property type="entry name" value="P-loop containing nucleoside triphosphate hydrolases"/>
    <property type="match status" value="2"/>
</dbReference>
<protein>
    <submittedName>
        <fullName evidence="3">DNA methylase</fullName>
    </submittedName>
</protein>
<dbReference type="GO" id="GO:0006304">
    <property type="term" value="P:DNA modification"/>
    <property type="evidence" value="ECO:0007669"/>
    <property type="project" value="InterPro"/>
</dbReference>
<dbReference type="Pfam" id="PF00271">
    <property type="entry name" value="Helicase_C"/>
    <property type="match status" value="1"/>
</dbReference>
<dbReference type="GO" id="GO:0032259">
    <property type="term" value="P:methylation"/>
    <property type="evidence" value="ECO:0007669"/>
    <property type="project" value="UniProtKB-KW"/>
</dbReference>
<evidence type="ECO:0000313" key="3">
    <source>
        <dbReference type="EMBL" id="QEC61921.1"/>
    </source>
</evidence>
<dbReference type="OrthoDB" id="9815272at2"/>
<feature type="coiled-coil region" evidence="1">
    <location>
        <begin position="1725"/>
        <end position="1752"/>
    </location>
</feature>
<keyword evidence="1" id="KW-0175">Coiled coil</keyword>
<dbReference type="RefSeq" id="WP_147030498.1">
    <property type="nucleotide sequence ID" value="NZ_CP042436.1"/>
</dbReference>
<evidence type="ECO:0000259" key="2">
    <source>
        <dbReference type="PROSITE" id="PS51194"/>
    </source>
</evidence>
<keyword evidence="4" id="KW-1185">Reference proteome</keyword>
<dbReference type="SMART" id="SM00490">
    <property type="entry name" value="HELICc"/>
    <property type="match status" value="1"/>
</dbReference>
<dbReference type="Gene3D" id="3.40.50.300">
    <property type="entry name" value="P-loop containing nucleotide triphosphate hydrolases"/>
    <property type="match status" value="2"/>
</dbReference>
<gene>
    <name evidence="3" type="ORF">FRZ54_04750</name>
</gene>
<dbReference type="SUPFAM" id="SSF53335">
    <property type="entry name" value="S-adenosyl-L-methionine-dependent methyltransferases"/>
    <property type="match status" value="1"/>
</dbReference>
<accession>A0A5B8UU77</accession>